<comment type="caution">
    <text evidence="16">Lacks conserved residue(s) required for the propagation of feature annotation.</text>
</comment>
<keyword evidence="4 16" id="KW-0945">Host-virus interaction</keyword>
<dbReference type="GO" id="GO:0039502">
    <property type="term" value="P:symbiont-mediated suppression of host type I interferon-mediated signaling pathway"/>
    <property type="evidence" value="ECO:0007669"/>
    <property type="project" value="UniProtKB-UniRule"/>
</dbReference>
<proteinExistence type="inferred from homology"/>
<evidence type="ECO:0000256" key="4">
    <source>
        <dbReference type="ARBA" id="ARBA00022581"/>
    </source>
</evidence>
<keyword evidence="8 16" id="KW-0862">Zinc</keyword>
<dbReference type="GO" id="GO:0052150">
    <property type="term" value="P:symbiont-mediated perturbation of host apoptosis"/>
    <property type="evidence" value="ECO:0007669"/>
    <property type="project" value="UniProtKB-KW"/>
</dbReference>
<dbReference type="GO" id="GO:0006355">
    <property type="term" value="P:regulation of DNA-templated transcription"/>
    <property type="evidence" value="ECO:0007669"/>
    <property type="project" value="UniProtKB-UniRule"/>
</dbReference>
<evidence type="ECO:0000313" key="18">
    <source>
        <dbReference type="EMBL" id="AEO16195.1"/>
    </source>
</evidence>
<comment type="subcellular location">
    <subcellularLocation>
        <location evidence="16 17">Host cytoplasm</location>
    </subcellularLocation>
    <subcellularLocation>
        <location evidence="16 17">Host nucleus</location>
    </subcellularLocation>
</comment>
<evidence type="ECO:0000256" key="13">
    <source>
        <dbReference type="ARBA" id="ARBA00023200"/>
    </source>
</evidence>
<reference evidence="18 19" key="1">
    <citation type="journal article" date="2011" name="Vet. Dermatol.">
        <title>A case of a canine pigmented plaque associated with the presence of a Chi-papillomavirus.</title>
        <authorList>
            <person name="Lange C.E."/>
            <person name="Tobler K."/>
            <person name="Lehner A."/>
            <person name="Vetsch E."/>
            <person name="Favrot C."/>
        </authorList>
    </citation>
    <scope>NUCLEOTIDE SEQUENCE [LARGE SCALE GENOMIC DNA]</scope>
    <source>
        <strain evidence="18">Charlotte</strain>
    </source>
</reference>
<evidence type="ECO:0000256" key="3">
    <source>
        <dbReference type="ARBA" id="ARBA00022562"/>
    </source>
</evidence>
<comment type="function">
    <text evidence="16">Plays a major role in the induction and maintenance of cellular transformation. E6 associates with host UBE3A/E6-AP ubiquitin-protein ligase and modulates its activity. Protects host keratinocytes from apoptosis by mediating the degradation of host BAK1. May also inhibit host immune response.</text>
</comment>
<dbReference type="InterPro" id="IPR001334">
    <property type="entry name" value="E6"/>
</dbReference>
<evidence type="ECO:0000256" key="8">
    <source>
        <dbReference type="ARBA" id="ARBA00022833"/>
    </source>
</evidence>
<dbReference type="GO" id="GO:0039648">
    <property type="term" value="P:symbiont-mediated perturbation of host ubiquitin-like protein modification"/>
    <property type="evidence" value="ECO:0007669"/>
    <property type="project" value="UniProtKB-UniRule"/>
</dbReference>
<evidence type="ECO:0000256" key="10">
    <source>
        <dbReference type="ARBA" id="ARBA00023125"/>
    </source>
</evidence>
<evidence type="ECO:0000256" key="17">
    <source>
        <dbReference type="RuleBase" id="RU363123"/>
    </source>
</evidence>
<dbReference type="SUPFAM" id="SSF161229">
    <property type="entry name" value="E6 C-terminal domain-like"/>
    <property type="match status" value="2"/>
</dbReference>
<keyword evidence="15 16" id="KW-1119">Modulation of host cell apoptosis by virus</keyword>
<dbReference type="GO" id="GO:0042025">
    <property type="term" value="C:host cell nucleus"/>
    <property type="evidence" value="ECO:0007669"/>
    <property type="project" value="UniProtKB-SubCell"/>
</dbReference>
<dbReference type="Pfam" id="PF00518">
    <property type="entry name" value="E6"/>
    <property type="match status" value="1"/>
</dbReference>
<keyword evidence="12 16" id="KW-0804">Transcription</keyword>
<dbReference type="Gene3D" id="3.30.240.40">
    <property type="entry name" value="E6 early regulatory protein"/>
    <property type="match status" value="2"/>
</dbReference>
<dbReference type="GO" id="GO:0052170">
    <property type="term" value="P:symbiont-mediated suppression of host innate immune response"/>
    <property type="evidence" value="ECO:0007669"/>
    <property type="project" value="UniProtKB-KW"/>
</dbReference>
<keyword evidence="6 16" id="KW-0479">Metal-binding</keyword>
<keyword evidence="10 16" id="KW-0238">DNA-binding</keyword>
<evidence type="ECO:0000256" key="7">
    <source>
        <dbReference type="ARBA" id="ARBA00022771"/>
    </source>
</evidence>
<dbReference type="GO" id="GO:0008270">
    <property type="term" value="F:zinc ion binding"/>
    <property type="evidence" value="ECO:0007669"/>
    <property type="project" value="UniProtKB-KW"/>
</dbReference>
<dbReference type="KEGG" id="vg:11175068"/>
<dbReference type="OrthoDB" id="27353at10239"/>
<feature type="zinc finger region" evidence="16">
    <location>
        <begin position="105"/>
        <end position="141"/>
    </location>
</feature>
<dbReference type="GO" id="GO:0030430">
    <property type="term" value="C:host cell cytoplasm"/>
    <property type="evidence" value="ECO:0007669"/>
    <property type="project" value="UniProtKB-SubCell"/>
</dbReference>
<evidence type="ECO:0000256" key="15">
    <source>
        <dbReference type="ARBA" id="ARBA00023323"/>
    </source>
</evidence>
<gene>
    <name evidence="16" type="primary">E6</name>
</gene>
<protein>
    <recommendedName>
        <fullName evidence="16 17">Protein E6</fullName>
    </recommendedName>
</protein>
<keyword evidence="5 16" id="KW-1090">Inhibition of host innate immune response by virus</keyword>
<keyword evidence="14 16" id="KW-0899">Viral immunoevasion</keyword>
<evidence type="ECO:0000256" key="2">
    <source>
        <dbReference type="ARBA" id="ARBA00022518"/>
    </source>
</evidence>
<evidence type="ECO:0000256" key="1">
    <source>
        <dbReference type="ARBA" id="ARBA00006346"/>
    </source>
</evidence>
<organism evidence="18 19">
    <name type="scientific">Canis familiaris papillomavirus 8</name>
    <dbReference type="NCBI Taxonomy" id="1081055"/>
    <lineage>
        <taxon>Viruses</taxon>
        <taxon>Monodnaviria</taxon>
        <taxon>Shotokuvirae</taxon>
        <taxon>Cossaviricota</taxon>
        <taxon>Papovaviricetes</taxon>
        <taxon>Zurhausenvirales</taxon>
        <taxon>Papillomaviridae</taxon>
        <taxon>Firstpapillomavirinae</taxon>
        <taxon>Chipapillomavirus</taxon>
        <taxon>Chipapillomavirus 3</taxon>
    </lineage>
</organism>
<evidence type="ECO:0000256" key="9">
    <source>
        <dbReference type="ARBA" id="ARBA00023015"/>
    </source>
</evidence>
<keyword evidence="7 16" id="KW-0863">Zinc-finger</keyword>
<name>G3DRD7_9PAPI</name>
<keyword evidence="11 16" id="KW-0010">Activator</keyword>
<keyword evidence="9 16" id="KW-0805">Transcription regulation</keyword>
<evidence type="ECO:0000256" key="11">
    <source>
        <dbReference type="ARBA" id="ARBA00023159"/>
    </source>
</evidence>
<evidence type="ECO:0000256" key="14">
    <source>
        <dbReference type="ARBA" id="ARBA00023280"/>
    </source>
</evidence>
<keyword evidence="3 16" id="KW-1048">Host nucleus</keyword>
<accession>G3DRD7</accession>
<dbReference type="EMBL" id="HQ262536">
    <property type="protein sequence ID" value="AEO16195.1"/>
    <property type="molecule type" value="Genomic_DNA"/>
</dbReference>
<keyword evidence="13 16" id="KW-1035">Host cytoplasm</keyword>
<dbReference type="Proteomes" id="UP000116989">
    <property type="component" value="Segment"/>
</dbReference>
<sequence length="144" mass="16273">MWESSGVAMEHLQGAASLAAHIKVPIEDLLLPCVFCGRFLDFHELTAFDYKQLQLTWKGGFPRGCCIPCAKTVSEQECMLFTEVVLTSEEFANQVGGFASIFVRCRLCLKLLSLTEKVNAILHGEQFLRVRGRWRARCRCCINI</sequence>
<evidence type="ECO:0000256" key="5">
    <source>
        <dbReference type="ARBA" id="ARBA00022632"/>
    </source>
</evidence>
<feature type="zinc finger region" evidence="16">
    <location>
        <begin position="33"/>
        <end position="69"/>
    </location>
</feature>
<dbReference type="RefSeq" id="YP_004857842.1">
    <property type="nucleotide sequence ID" value="NC_016014.1"/>
</dbReference>
<evidence type="ECO:0000256" key="16">
    <source>
        <dbReference type="HAMAP-Rule" id="MF_04006"/>
    </source>
</evidence>
<evidence type="ECO:0000256" key="6">
    <source>
        <dbReference type="ARBA" id="ARBA00022723"/>
    </source>
</evidence>
<keyword evidence="19" id="KW-1185">Reference proteome</keyword>
<comment type="similarity">
    <text evidence="1 16 17">Belongs to the papillomaviridae E6 protein family.</text>
</comment>
<comment type="subunit">
    <text evidence="16">Forms homodimers. Interacts with ubiquitin-protein ligase UBE3A/E6-AP; this interaction stimulates UBE3A ubiquitin activity. Interacts with host BAK1.</text>
</comment>
<dbReference type="GO" id="GO:0003677">
    <property type="term" value="F:DNA binding"/>
    <property type="evidence" value="ECO:0007669"/>
    <property type="project" value="UniProtKB-UniRule"/>
</dbReference>
<dbReference type="GO" id="GO:0006351">
    <property type="term" value="P:DNA-templated transcription"/>
    <property type="evidence" value="ECO:0007669"/>
    <property type="project" value="UniProtKB-UniRule"/>
</dbReference>
<evidence type="ECO:0000256" key="12">
    <source>
        <dbReference type="ARBA" id="ARBA00023163"/>
    </source>
</evidence>
<dbReference type="InterPro" id="IPR038575">
    <property type="entry name" value="E6_sf"/>
</dbReference>
<dbReference type="HAMAP" id="MF_04006">
    <property type="entry name" value="HPV_E6"/>
    <property type="match status" value="1"/>
</dbReference>
<keyword evidence="2 16" id="KW-0244">Early protein</keyword>
<evidence type="ECO:0000313" key="19">
    <source>
        <dbReference type="Proteomes" id="UP000116989"/>
    </source>
</evidence>